<feature type="region of interest" description="Disordered" evidence="1">
    <location>
        <begin position="1"/>
        <end position="22"/>
    </location>
</feature>
<name>A0A2T0GUI7_ACTMO</name>
<organism evidence="2 3">
    <name type="scientific">Actinopolyspora mortivallis</name>
    <dbReference type="NCBI Taxonomy" id="33906"/>
    <lineage>
        <taxon>Bacteria</taxon>
        <taxon>Bacillati</taxon>
        <taxon>Actinomycetota</taxon>
        <taxon>Actinomycetes</taxon>
        <taxon>Actinopolysporales</taxon>
        <taxon>Actinopolysporaceae</taxon>
        <taxon>Actinopolyspora</taxon>
    </lineage>
</organism>
<dbReference type="EMBL" id="PVSR01000027">
    <property type="protein sequence ID" value="PRW62693.1"/>
    <property type="molecule type" value="Genomic_DNA"/>
</dbReference>
<comment type="caution">
    <text evidence="2">The sequence shown here is derived from an EMBL/GenBank/DDBJ whole genome shotgun (WGS) entry which is preliminary data.</text>
</comment>
<evidence type="ECO:0000256" key="1">
    <source>
        <dbReference type="SAM" id="MobiDB-lite"/>
    </source>
</evidence>
<dbReference type="Pfam" id="PF20060">
    <property type="entry name" value="DUF6459"/>
    <property type="match status" value="1"/>
</dbReference>
<protein>
    <submittedName>
        <fullName evidence="2">Uncharacterized protein</fullName>
    </submittedName>
</protein>
<gene>
    <name evidence="2" type="ORF">CEP50_14385</name>
</gene>
<reference evidence="2 3" key="1">
    <citation type="submission" date="2018-03" db="EMBL/GenBank/DDBJ databases">
        <title>Actinopolyspora mortivallis from Sahara, screening for active biomolecules.</title>
        <authorList>
            <person name="Selama O."/>
            <person name="Wellington E.M.H."/>
            <person name="Hacene H."/>
        </authorList>
    </citation>
    <scope>NUCLEOTIDE SEQUENCE [LARGE SCALE GENOMIC DNA]</scope>
    <source>
        <strain evidence="2 3">M5A</strain>
    </source>
</reference>
<sequence length="123" mass="13663">MSPETRGAPVKPPHESRTPPHYSASALADRAGHGIVEVLTGRRPLHQVRQWLSRPVASLLATLVRSGNLLHERTRLSSVHACLTTSTTVEACVIVDEGARHRAMTLRLQRDRMHWCCTLFALV</sequence>
<dbReference type="InParanoid" id="A0A2T0GUI7"/>
<evidence type="ECO:0000313" key="3">
    <source>
        <dbReference type="Proteomes" id="UP000239352"/>
    </source>
</evidence>
<dbReference type="Proteomes" id="UP000239352">
    <property type="component" value="Unassembled WGS sequence"/>
</dbReference>
<evidence type="ECO:0000313" key="2">
    <source>
        <dbReference type="EMBL" id="PRW62693.1"/>
    </source>
</evidence>
<dbReference type="InterPro" id="IPR045596">
    <property type="entry name" value="DUF6459"/>
</dbReference>
<keyword evidence="3" id="KW-1185">Reference proteome</keyword>
<proteinExistence type="predicted"/>
<dbReference type="AlphaFoldDB" id="A0A2T0GUI7"/>
<accession>A0A2T0GUI7</accession>